<proteinExistence type="predicted"/>
<dbReference type="GeneID" id="20090212"/>
<dbReference type="EMBL" id="KI913999">
    <property type="protein sequence ID" value="ETV92472.1"/>
    <property type="molecule type" value="Genomic_DNA"/>
</dbReference>
<reference evidence="2" key="1">
    <citation type="submission" date="2013-12" db="EMBL/GenBank/DDBJ databases">
        <title>The Genome Sequence of Aphanomyces invadans NJM9701.</title>
        <authorList>
            <consortium name="The Broad Institute Genomics Platform"/>
            <person name="Russ C."/>
            <person name="Tyler B."/>
            <person name="van West P."/>
            <person name="Dieguez-Uribeondo J."/>
            <person name="Young S.K."/>
            <person name="Zeng Q."/>
            <person name="Gargeya S."/>
            <person name="Fitzgerald M."/>
            <person name="Abouelleil A."/>
            <person name="Alvarado L."/>
            <person name="Chapman S.B."/>
            <person name="Gainer-Dewar J."/>
            <person name="Goldberg J."/>
            <person name="Griggs A."/>
            <person name="Gujja S."/>
            <person name="Hansen M."/>
            <person name="Howarth C."/>
            <person name="Imamovic A."/>
            <person name="Ireland A."/>
            <person name="Larimer J."/>
            <person name="McCowan C."/>
            <person name="Murphy C."/>
            <person name="Pearson M."/>
            <person name="Poon T.W."/>
            <person name="Priest M."/>
            <person name="Roberts A."/>
            <person name="Saif S."/>
            <person name="Shea T."/>
            <person name="Sykes S."/>
            <person name="Wortman J."/>
            <person name="Nusbaum C."/>
            <person name="Birren B."/>
        </authorList>
    </citation>
    <scope>NUCLEOTIDE SEQUENCE [LARGE SCALE GENOMIC DNA]</scope>
    <source>
        <strain evidence="2">NJM9701</strain>
    </source>
</reference>
<dbReference type="AlphaFoldDB" id="A0A024TGM4"/>
<keyword evidence="1" id="KW-0472">Membrane</keyword>
<keyword evidence="1" id="KW-0812">Transmembrane</keyword>
<accession>A0A024TGM4</accession>
<feature type="transmembrane region" description="Helical" evidence="1">
    <location>
        <begin position="27"/>
        <end position="46"/>
    </location>
</feature>
<evidence type="ECO:0000313" key="2">
    <source>
        <dbReference type="EMBL" id="ETV92472.1"/>
    </source>
</evidence>
<dbReference type="RefSeq" id="XP_008878779.1">
    <property type="nucleotide sequence ID" value="XM_008880557.1"/>
</dbReference>
<organism evidence="2">
    <name type="scientific">Aphanomyces invadans</name>
    <dbReference type="NCBI Taxonomy" id="157072"/>
    <lineage>
        <taxon>Eukaryota</taxon>
        <taxon>Sar</taxon>
        <taxon>Stramenopiles</taxon>
        <taxon>Oomycota</taxon>
        <taxon>Saprolegniomycetes</taxon>
        <taxon>Saprolegniales</taxon>
        <taxon>Verrucalvaceae</taxon>
        <taxon>Aphanomyces</taxon>
    </lineage>
</organism>
<name>A0A024TGM4_9STRA</name>
<gene>
    <name evidence="2" type="ORF">H310_13162</name>
</gene>
<dbReference type="VEuPathDB" id="FungiDB:H310_13162"/>
<sequence length="231" mass="24553">MSAAPHPCERLLSATNTNAMPGHAHSIPIILAWMLIAILVAVPSAAQSTTSSDNFSNYGTFIAQLPRLPSDETPILTVDSISYDAVNGFNESAQLVLSNVSISMTAEFTVVMTLSKPNFELFLTARIHDTTTQWAPTPTIQKTTPLLLGAVAANTSVAMGATGLVELSDIALDASDVLQVDVRVYGAVASDVRSSVLAVESMTNYPTMYSAGAFVNGPEGRMWGRCRMHFG</sequence>
<evidence type="ECO:0000256" key="1">
    <source>
        <dbReference type="SAM" id="Phobius"/>
    </source>
</evidence>
<protein>
    <submittedName>
        <fullName evidence="2">Uncharacterized protein</fullName>
    </submittedName>
</protein>
<keyword evidence="1" id="KW-1133">Transmembrane helix</keyword>